<dbReference type="InterPro" id="IPR019920">
    <property type="entry name" value="F420-binding_dom_put"/>
</dbReference>
<keyword evidence="1" id="KW-0560">Oxidoreductase</keyword>
<dbReference type="InterPro" id="IPR052019">
    <property type="entry name" value="F420H2_bilvrd_red/Heme_oxyg"/>
</dbReference>
<dbReference type="InterPro" id="IPR012349">
    <property type="entry name" value="Split_barrel_FMN-bd"/>
</dbReference>
<proteinExistence type="predicted"/>
<dbReference type="AlphaFoldDB" id="A0A318NVQ8"/>
<dbReference type="GO" id="GO:0016627">
    <property type="term" value="F:oxidoreductase activity, acting on the CH-CH group of donors"/>
    <property type="evidence" value="ECO:0007669"/>
    <property type="project" value="TreeGrafter"/>
</dbReference>
<dbReference type="PANTHER" id="PTHR35176:SF2">
    <property type="entry name" value="F420H(2)-DEPENDENT REDUCTASE RV1155"/>
    <property type="match status" value="1"/>
</dbReference>
<dbReference type="Pfam" id="PF01243">
    <property type="entry name" value="PNPOx_N"/>
    <property type="match status" value="1"/>
</dbReference>
<dbReference type="SUPFAM" id="SSF50475">
    <property type="entry name" value="FMN-binding split barrel"/>
    <property type="match status" value="1"/>
</dbReference>
<protein>
    <submittedName>
        <fullName evidence="4">PPOX class F420-dependent oxidoreductase</fullName>
    </submittedName>
</protein>
<organism evidence="4 5">
    <name type="scientific">Micromonospora arborensis</name>
    <dbReference type="NCBI Taxonomy" id="2116518"/>
    <lineage>
        <taxon>Bacteria</taxon>
        <taxon>Bacillati</taxon>
        <taxon>Actinomycetota</taxon>
        <taxon>Actinomycetes</taxon>
        <taxon>Micromonosporales</taxon>
        <taxon>Micromonosporaceae</taxon>
        <taxon>Micromonospora</taxon>
    </lineage>
</organism>
<dbReference type="InterPro" id="IPR011576">
    <property type="entry name" value="Pyridox_Oxase_N"/>
</dbReference>
<dbReference type="Proteomes" id="UP000248333">
    <property type="component" value="Unassembled WGS sequence"/>
</dbReference>
<evidence type="ECO:0000259" key="3">
    <source>
        <dbReference type="Pfam" id="PF01243"/>
    </source>
</evidence>
<keyword evidence="5" id="KW-1185">Reference proteome</keyword>
<accession>A0A318NVQ8</accession>
<dbReference type="Gene3D" id="2.30.110.10">
    <property type="entry name" value="Electron Transport, Fmn-binding Protein, Chain A"/>
    <property type="match status" value="1"/>
</dbReference>
<dbReference type="NCBIfam" id="TIGR03618">
    <property type="entry name" value="Rv1155_F420"/>
    <property type="match status" value="1"/>
</dbReference>
<sequence length="165" mass="18171">MVHRSCLDGTKSTVPPGGNVPDDRTQQALTDLVAKRSMGVLATIKRDGRPQLSTVVYSFDRDAGLIRVSVTDGRAKTANLRRDPRASFHVATDDGWAYAVVEGRAELTTPAAEPGDETVEELVALYRAVSGEHPDWDEYRQAMVDEGRLVLRLHVERIYGMPPRG</sequence>
<dbReference type="GO" id="GO:0070967">
    <property type="term" value="F:coenzyme F420 binding"/>
    <property type="evidence" value="ECO:0007669"/>
    <property type="project" value="TreeGrafter"/>
</dbReference>
<feature type="domain" description="Pyridoxamine 5'-phosphate oxidase N-terminal" evidence="3">
    <location>
        <begin position="27"/>
        <end position="160"/>
    </location>
</feature>
<evidence type="ECO:0000256" key="2">
    <source>
        <dbReference type="SAM" id="MobiDB-lite"/>
    </source>
</evidence>
<evidence type="ECO:0000313" key="4">
    <source>
        <dbReference type="EMBL" id="PYC76610.1"/>
    </source>
</evidence>
<name>A0A318NVQ8_9ACTN</name>
<feature type="region of interest" description="Disordered" evidence="2">
    <location>
        <begin position="1"/>
        <end position="23"/>
    </location>
</feature>
<dbReference type="GO" id="GO:0005829">
    <property type="term" value="C:cytosol"/>
    <property type="evidence" value="ECO:0007669"/>
    <property type="project" value="TreeGrafter"/>
</dbReference>
<dbReference type="PANTHER" id="PTHR35176">
    <property type="entry name" value="HEME OXYGENASE HI_0854-RELATED"/>
    <property type="match status" value="1"/>
</dbReference>
<gene>
    <name evidence="4" type="ORF">C7C45_00140</name>
</gene>
<evidence type="ECO:0000313" key="5">
    <source>
        <dbReference type="Proteomes" id="UP000248333"/>
    </source>
</evidence>
<comment type="caution">
    <text evidence="4">The sequence shown here is derived from an EMBL/GenBank/DDBJ whole genome shotgun (WGS) entry which is preliminary data.</text>
</comment>
<dbReference type="EMBL" id="PYBV01000001">
    <property type="protein sequence ID" value="PYC76610.1"/>
    <property type="molecule type" value="Genomic_DNA"/>
</dbReference>
<reference evidence="4 5" key="1">
    <citation type="submission" date="2018-03" db="EMBL/GenBank/DDBJ databases">
        <title>Bioinformatic expansion and discovery of thiopeptide antibiotics.</title>
        <authorList>
            <person name="Schwalen C.J."/>
            <person name="Hudson G.A."/>
            <person name="Mitchell D.A."/>
        </authorList>
    </citation>
    <scope>NUCLEOTIDE SEQUENCE [LARGE SCALE GENOMIC DNA]</scope>
    <source>
        <strain evidence="4 5">NRRL 8041</strain>
    </source>
</reference>
<dbReference type="OrthoDB" id="1094370at2"/>
<evidence type="ECO:0000256" key="1">
    <source>
        <dbReference type="ARBA" id="ARBA00023002"/>
    </source>
</evidence>